<proteinExistence type="predicted"/>
<dbReference type="EMBL" id="CAJVPL010000401">
    <property type="protein sequence ID" value="CAG8492528.1"/>
    <property type="molecule type" value="Genomic_DNA"/>
</dbReference>
<dbReference type="Proteomes" id="UP000789831">
    <property type="component" value="Unassembled WGS sequence"/>
</dbReference>
<name>A0A9N8WNA8_9GLOM</name>
<reference evidence="2" key="1">
    <citation type="submission" date="2021-06" db="EMBL/GenBank/DDBJ databases">
        <authorList>
            <person name="Kallberg Y."/>
            <person name="Tangrot J."/>
            <person name="Rosling A."/>
        </authorList>
    </citation>
    <scope>NUCLEOTIDE SEQUENCE</scope>
    <source>
        <strain evidence="2">MT106</strain>
    </source>
</reference>
<dbReference type="OrthoDB" id="5578329at2759"/>
<organism evidence="2 3">
    <name type="scientific">Ambispora gerdemannii</name>
    <dbReference type="NCBI Taxonomy" id="144530"/>
    <lineage>
        <taxon>Eukaryota</taxon>
        <taxon>Fungi</taxon>
        <taxon>Fungi incertae sedis</taxon>
        <taxon>Mucoromycota</taxon>
        <taxon>Glomeromycotina</taxon>
        <taxon>Glomeromycetes</taxon>
        <taxon>Archaeosporales</taxon>
        <taxon>Ambisporaceae</taxon>
        <taxon>Ambispora</taxon>
    </lineage>
</organism>
<accession>A0A9N8WNA8</accession>
<feature type="compositionally biased region" description="Basic and acidic residues" evidence="1">
    <location>
        <begin position="1"/>
        <end position="10"/>
    </location>
</feature>
<dbReference type="InterPro" id="IPR007727">
    <property type="entry name" value="Spo12"/>
</dbReference>
<sequence>MSSQQEKKANNDASKQVSDGNPFEDAIAQKQSFRKKSIITQKSGIEIRSPTDSILSPCSAKLQEKKTKNFNKVQPLFLLGAFANAAREEENSKLIDESNL</sequence>
<dbReference type="AlphaFoldDB" id="A0A9N8WNA8"/>
<evidence type="ECO:0000256" key="1">
    <source>
        <dbReference type="SAM" id="MobiDB-lite"/>
    </source>
</evidence>
<gene>
    <name evidence="2" type="ORF">AGERDE_LOCUS3828</name>
</gene>
<dbReference type="Pfam" id="PF05032">
    <property type="entry name" value="Spo12"/>
    <property type="match status" value="1"/>
</dbReference>
<evidence type="ECO:0000313" key="2">
    <source>
        <dbReference type="EMBL" id="CAG8492528.1"/>
    </source>
</evidence>
<keyword evidence="3" id="KW-1185">Reference proteome</keyword>
<feature type="region of interest" description="Disordered" evidence="1">
    <location>
        <begin position="1"/>
        <end position="26"/>
    </location>
</feature>
<comment type="caution">
    <text evidence="2">The sequence shown here is derived from an EMBL/GenBank/DDBJ whole genome shotgun (WGS) entry which is preliminary data.</text>
</comment>
<evidence type="ECO:0000313" key="3">
    <source>
        <dbReference type="Proteomes" id="UP000789831"/>
    </source>
</evidence>
<protein>
    <submittedName>
        <fullName evidence="2">13434_t:CDS:1</fullName>
    </submittedName>
</protein>